<dbReference type="AlphaFoldDB" id="A0A0K2U9C6"/>
<organism evidence="1">
    <name type="scientific">Lepeophtheirus salmonis</name>
    <name type="common">Salmon louse</name>
    <name type="synonym">Caligus salmonis</name>
    <dbReference type="NCBI Taxonomy" id="72036"/>
    <lineage>
        <taxon>Eukaryota</taxon>
        <taxon>Metazoa</taxon>
        <taxon>Ecdysozoa</taxon>
        <taxon>Arthropoda</taxon>
        <taxon>Crustacea</taxon>
        <taxon>Multicrustacea</taxon>
        <taxon>Hexanauplia</taxon>
        <taxon>Copepoda</taxon>
        <taxon>Siphonostomatoida</taxon>
        <taxon>Caligidae</taxon>
        <taxon>Lepeophtheirus</taxon>
    </lineage>
</organism>
<proteinExistence type="predicted"/>
<dbReference type="EMBL" id="HACA01017468">
    <property type="protein sequence ID" value="CDW34829.1"/>
    <property type="molecule type" value="Transcribed_RNA"/>
</dbReference>
<accession>A0A0K2U9C6</accession>
<sequence length="71" mass="7989">MIIIQLTWGLFDEFAPKITLRGITRSGNKIISRLDNVLSSSRFANLLAEFMVFISDDSPVFAAFNNPSKPR</sequence>
<name>A0A0K2U9C6_LEPSM</name>
<reference evidence="1" key="1">
    <citation type="submission" date="2014-05" db="EMBL/GenBank/DDBJ databases">
        <authorList>
            <person name="Chronopoulou M."/>
        </authorList>
    </citation>
    <scope>NUCLEOTIDE SEQUENCE</scope>
    <source>
        <tissue evidence="1">Whole organism</tissue>
    </source>
</reference>
<evidence type="ECO:0000313" key="1">
    <source>
        <dbReference type="EMBL" id="CDW34829.1"/>
    </source>
</evidence>
<protein>
    <submittedName>
        <fullName evidence="1">Uncharacterized protein</fullName>
    </submittedName>
</protein>